<dbReference type="InterPro" id="IPR018490">
    <property type="entry name" value="cNMP-bd_dom_sf"/>
</dbReference>
<evidence type="ECO:0000313" key="3">
    <source>
        <dbReference type="Proteomes" id="UP000198901"/>
    </source>
</evidence>
<dbReference type="STRING" id="563176.SAMN04488090_4846"/>
<dbReference type="InterPro" id="IPR014710">
    <property type="entry name" value="RmlC-like_jellyroll"/>
</dbReference>
<gene>
    <name evidence="2" type="ORF">SAMN04488090_4846</name>
</gene>
<keyword evidence="3" id="KW-1185">Reference proteome</keyword>
<dbReference type="OrthoDB" id="948610at2"/>
<dbReference type="EMBL" id="FNGS01000012">
    <property type="protein sequence ID" value="SDN04976.1"/>
    <property type="molecule type" value="Genomic_DNA"/>
</dbReference>
<evidence type="ECO:0000313" key="2">
    <source>
        <dbReference type="EMBL" id="SDN04976.1"/>
    </source>
</evidence>
<protein>
    <submittedName>
        <fullName evidence="2">cAMP-binding domain of CRP or a regulatory subunit of cAMP-dependent protein kinases</fullName>
    </submittedName>
</protein>
<dbReference type="AlphaFoldDB" id="A0A1G9Y8K8"/>
<proteinExistence type="predicted"/>
<dbReference type="Proteomes" id="UP000198901">
    <property type="component" value="Unassembled WGS sequence"/>
</dbReference>
<reference evidence="2 3" key="1">
    <citation type="submission" date="2016-10" db="EMBL/GenBank/DDBJ databases">
        <authorList>
            <person name="de Groot N.N."/>
        </authorList>
    </citation>
    <scope>NUCLEOTIDE SEQUENCE [LARGE SCALE GENOMIC DNA]</scope>
    <source>
        <strain evidence="2 3">DSM 21668</strain>
    </source>
</reference>
<evidence type="ECO:0000259" key="1">
    <source>
        <dbReference type="PROSITE" id="PS50042"/>
    </source>
</evidence>
<name>A0A1G9Y8K8_9BACT</name>
<organism evidence="2 3">
    <name type="scientific">Siphonobacter aquaeclarae</name>
    <dbReference type="NCBI Taxonomy" id="563176"/>
    <lineage>
        <taxon>Bacteria</taxon>
        <taxon>Pseudomonadati</taxon>
        <taxon>Bacteroidota</taxon>
        <taxon>Cytophagia</taxon>
        <taxon>Cytophagales</taxon>
        <taxon>Cytophagaceae</taxon>
        <taxon>Siphonobacter</taxon>
    </lineage>
</organism>
<accession>A0A1G9Y8K8</accession>
<dbReference type="SUPFAM" id="SSF51206">
    <property type="entry name" value="cAMP-binding domain-like"/>
    <property type="match status" value="1"/>
</dbReference>
<dbReference type="PROSITE" id="PS50042">
    <property type="entry name" value="CNMP_BINDING_3"/>
    <property type="match status" value="1"/>
</dbReference>
<dbReference type="Pfam" id="PF00027">
    <property type="entry name" value="cNMP_binding"/>
    <property type="match status" value="1"/>
</dbReference>
<sequence>MNRFREYLSSLAPLSDAAWQALQPALSERIVPKSGFLWSEGRVCQALYFLEEGYVRAFTDLDGVDKNLDFHFEGEVVTHLSSFAAGTPADYGVQACEKVRVTVIDRYGLFAAAKAEPELETAGKACLRLTAARSEEHARLFKLYTPLQRYEYLEQQRPELLQRVSLTQLSSYLGVARETLSRIRKRRAL</sequence>
<dbReference type="GO" id="GO:0016301">
    <property type="term" value="F:kinase activity"/>
    <property type="evidence" value="ECO:0007669"/>
    <property type="project" value="UniProtKB-KW"/>
</dbReference>
<keyword evidence="2" id="KW-0808">Transferase</keyword>
<dbReference type="InterPro" id="IPR000595">
    <property type="entry name" value="cNMP-bd_dom"/>
</dbReference>
<dbReference type="RefSeq" id="WP_093208855.1">
    <property type="nucleotide sequence ID" value="NZ_FNGS01000012.1"/>
</dbReference>
<dbReference type="Gene3D" id="2.60.120.10">
    <property type="entry name" value="Jelly Rolls"/>
    <property type="match status" value="1"/>
</dbReference>
<keyword evidence="2" id="KW-0418">Kinase</keyword>
<dbReference type="CDD" id="cd00038">
    <property type="entry name" value="CAP_ED"/>
    <property type="match status" value="1"/>
</dbReference>
<feature type="domain" description="Cyclic nucleotide-binding" evidence="1">
    <location>
        <begin position="10"/>
        <end position="106"/>
    </location>
</feature>